<accession>A0ABN9R3M8</accession>
<feature type="region of interest" description="Disordered" evidence="1">
    <location>
        <begin position="184"/>
        <end position="216"/>
    </location>
</feature>
<evidence type="ECO:0000313" key="2">
    <source>
        <dbReference type="EMBL" id="CAK0812957.1"/>
    </source>
</evidence>
<dbReference type="EMBL" id="CAUYUJ010005258">
    <property type="protein sequence ID" value="CAK0812957.1"/>
    <property type="molecule type" value="Genomic_DNA"/>
</dbReference>
<dbReference type="Proteomes" id="UP001189429">
    <property type="component" value="Unassembled WGS sequence"/>
</dbReference>
<comment type="caution">
    <text evidence="2">The sequence shown here is derived from an EMBL/GenBank/DDBJ whole genome shotgun (WGS) entry which is preliminary data.</text>
</comment>
<reference evidence="2" key="1">
    <citation type="submission" date="2023-10" db="EMBL/GenBank/DDBJ databases">
        <authorList>
            <person name="Chen Y."/>
            <person name="Shah S."/>
            <person name="Dougan E. K."/>
            <person name="Thang M."/>
            <person name="Chan C."/>
        </authorList>
    </citation>
    <scope>NUCLEOTIDE SEQUENCE [LARGE SCALE GENOMIC DNA]</scope>
</reference>
<gene>
    <name evidence="2" type="ORF">PCOR1329_LOCUS17058</name>
</gene>
<feature type="region of interest" description="Disordered" evidence="1">
    <location>
        <begin position="154"/>
        <end position="173"/>
    </location>
</feature>
<protein>
    <submittedName>
        <fullName evidence="2">Uncharacterized protein</fullName>
    </submittedName>
</protein>
<proteinExistence type="predicted"/>
<feature type="compositionally biased region" description="Low complexity" evidence="1">
    <location>
        <begin position="184"/>
        <end position="210"/>
    </location>
</feature>
<keyword evidence="3" id="KW-1185">Reference proteome</keyword>
<evidence type="ECO:0000313" key="3">
    <source>
        <dbReference type="Proteomes" id="UP001189429"/>
    </source>
</evidence>
<evidence type="ECO:0000256" key="1">
    <source>
        <dbReference type="SAM" id="MobiDB-lite"/>
    </source>
</evidence>
<sequence length="373" mass="39732">MARWRMAAVRVAEGDLTATATRPQFVGPLYADCAAAEHESAAAEEERQWGEAAPFREAQEPCRLDGQLRSRLCALLPAQLAAQCAPSGPGSPPAPAGALERAAAVLLWLGCPRCGDEEVAGLCLRLAISAARTRMSAAASNEYQTELTLSGIRKDNSRESGKRKKRARDSALKWDDAEAQKALAAAAAPRSAEGSGAAEAEGAPEVVAGRKATAPSARKWRNGLAEGGLNANRRSIVVKVADRVLAREIAATGAATACRHAADTDDFNFAEHSVKLDSCSYGAERHGLPQPVVSTGMAPAELAARRGAADRTDPDFDCSAAGQFGSVATRRRAARRRQQRTIQQYLMQHVVVHALEQRNLNSDPDLLQQLIRL</sequence>
<name>A0ABN9R3M8_9DINO</name>
<organism evidence="2 3">
    <name type="scientific">Prorocentrum cordatum</name>
    <dbReference type="NCBI Taxonomy" id="2364126"/>
    <lineage>
        <taxon>Eukaryota</taxon>
        <taxon>Sar</taxon>
        <taxon>Alveolata</taxon>
        <taxon>Dinophyceae</taxon>
        <taxon>Prorocentrales</taxon>
        <taxon>Prorocentraceae</taxon>
        <taxon>Prorocentrum</taxon>
    </lineage>
</organism>